<organism evidence="2 3">
    <name type="scientific">Adhaeribacter aerolatus</name>
    <dbReference type="NCBI Taxonomy" id="670289"/>
    <lineage>
        <taxon>Bacteria</taxon>
        <taxon>Pseudomonadati</taxon>
        <taxon>Bacteroidota</taxon>
        <taxon>Cytophagia</taxon>
        <taxon>Cytophagales</taxon>
        <taxon>Hymenobacteraceae</taxon>
        <taxon>Adhaeribacter</taxon>
    </lineage>
</organism>
<dbReference type="CDD" id="cd09084">
    <property type="entry name" value="EEP-2"/>
    <property type="match status" value="1"/>
</dbReference>
<dbReference type="SUPFAM" id="SSF56219">
    <property type="entry name" value="DNase I-like"/>
    <property type="match status" value="1"/>
</dbReference>
<dbReference type="GO" id="GO:0006506">
    <property type="term" value="P:GPI anchor biosynthetic process"/>
    <property type="evidence" value="ECO:0007669"/>
    <property type="project" value="TreeGrafter"/>
</dbReference>
<dbReference type="PANTHER" id="PTHR14859">
    <property type="entry name" value="CALCOFLUOR WHITE HYPERSENSITIVE PROTEIN PRECURSOR"/>
    <property type="match status" value="1"/>
</dbReference>
<gene>
    <name evidence="2" type="ORF">AAE02nite_14620</name>
</gene>
<name>A0A512AVQ0_9BACT</name>
<dbReference type="Pfam" id="PF03372">
    <property type="entry name" value="Exo_endo_phos"/>
    <property type="match status" value="1"/>
</dbReference>
<comment type="caution">
    <text evidence="2">The sequence shown here is derived from an EMBL/GenBank/DDBJ whole genome shotgun (WGS) entry which is preliminary data.</text>
</comment>
<keyword evidence="2" id="KW-0540">Nuclease</keyword>
<evidence type="ECO:0000259" key="1">
    <source>
        <dbReference type="Pfam" id="PF03372"/>
    </source>
</evidence>
<dbReference type="Gene3D" id="3.60.10.10">
    <property type="entry name" value="Endonuclease/exonuclease/phosphatase"/>
    <property type="match status" value="1"/>
</dbReference>
<feature type="domain" description="Endonuclease/exonuclease/phosphatase" evidence="1">
    <location>
        <begin position="63"/>
        <end position="312"/>
    </location>
</feature>
<dbReference type="GO" id="GO:0016020">
    <property type="term" value="C:membrane"/>
    <property type="evidence" value="ECO:0007669"/>
    <property type="project" value="GOC"/>
</dbReference>
<reference evidence="2 3" key="1">
    <citation type="submission" date="2019-07" db="EMBL/GenBank/DDBJ databases">
        <title>Whole genome shotgun sequence of Adhaeribacter aerolatus NBRC 106133.</title>
        <authorList>
            <person name="Hosoyama A."/>
            <person name="Uohara A."/>
            <person name="Ohji S."/>
            <person name="Ichikawa N."/>
        </authorList>
    </citation>
    <scope>NUCLEOTIDE SEQUENCE [LARGE SCALE GENOMIC DNA]</scope>
    <source>
        <strain evidence="2 3">NBRC 106133</strain>
    </source>
</reference>
<dbReference type="EMBL" id="BJYS01000008">
    <property type="protein sequence ID" value="GEO03798.1"/>
    <property type="molecule type" value="Genomic_DNA"/>
</dbReference>
<keyword evidence="2" id="KW-0255">Endonuclease</keyword>
<dbReference type="InterPro" id="IPR051916">
    <property type="entry name" value="GPI-anchor_lipid_remodeler"/>
</dbReference>
<evidence type="ECO:0000313" key="2">
    <source>
        <dbReference type="EMBL" id="GEO03798.1"/>
    </source>
</evidence>
<dbReference type="InterPro" id="IPR036691">
    <property type="entry name" value="Endo/exonu/phosph_ase_sf"/>
</dbReference>
<dbReference type="GO" id="GO:0004519">
    <property type="term" value="F:endonuclease activity"/>
    <property type="evidence" value="ECO:0007669"/>
    <property type="project" value="UniProtKB-KW"/>
</dbReference>
<dbReference type="PANTHER" id="PTHR14859:SF15">
    <property type="entry name" value="ENDONUCLEASE_EXONUCLEASE_PHOSPHATASE DOMAIN-CONTAINING PROTEIN"/>
    <property type="match status" value="1"/>
</dbReference>
<dbReference type="InterPro" id="IPR005135">
    <property type="entry name" value="Endo/exonuclease/phosphatase"/>
</dbReference>
<evidence type="ECO:0000313" key="3">
    <source>
        <dbReference type="Proteomes" id="UP000321532"/>
    </source>
</evidence>
<keyword evidence="3" id="KW-1185">Reference proteome</keyword>
<proteinExistence type="predicted"/>
<protein>
    <submittedName>
        <fullName evidence="2">Endonuclease</fullName>
    </submittedName>
</protein>
<accession>A0A512AVQ0</accession>
<dbReference type="AlphaFoldDB" id="A0A512AVQ0"/>
<sequence length="324" mass="37385">MPGALILNILFLLIWLLNRSVKAIIPLLVIFFGWSYYERGFAFNLSPDNELLDVDPQLLQVLSYNVRIFNTYAHLQDENQQSSKKMIKWVANYPADIFCLQEFYNDPTSPVFNSTSKIGKQQRKRFYIAETLVNNNGVQFGLAIFSKFPIVDKGIIRFGEKTNNLAMFIDVKLRADTVRIYNFHFQSMSIDEKDIVDTYQDEQKLTTGSRKLLRLFKRGVVKRADQVNLLLEHAAASPYPVILCGDTNDLPYSYTYQRLKTNYTNAFQAKGWGIGATYNGKLPFVRIDNQFCGEGWEVLNYILHDSVSYSDHFPIAATYKLLNR</sequence>
<keyword evidence="2" id="KW-0378">Hydrolase</keyword>
<dbReference type="Proteomes" id="UP000321532">
    <property type="component" value="Unassembled WGS sequence"/>
</dbReference>